<comment type="caution">
    <text evidence="2">The sequence shown here is derived from an EMBL/GenBank/DDBJ whole genome shotgun (WGS) entry which is preliminary data.</text>
</comment>
<dbReference type="InterPro" id="IPR036928">
    <property type="entry name" value="AS_sf"/>
</dbReference>
<dbReference type="RefSeq" id="WP_123177082.1">
    <property type="nucleotide sequence ID" value="NZ_QWDD01000001.1"/>
</dbReference>
<dbReference type="PANTHER" id="PTHR43372:SF4">
    <property type="entry name" value="FATTY-ACID AMIDE HYDROLASE 2"/>
    <property type="match status" value="1"/>
</dbReference>
<evidence type="ECO:0000259" key="1">
    <source>
        <dbReference type="Pfam" id="PF01425"/>
    </source>
</evidence>
<dbReference type="PANTHER" id="PTHR43372">
    <property type="entry name" value="FATTY-ACID AMIDE HYDROLASE"/>
    <property type="match status" value="1"/>
</dbReference>
<dbReference type="GO" id="GO:0012505">
    <property type="term" value="C:endomembrane system"/>
    <property type="evidence" value="ECO:0007669"/>
    <property type="project" value="TreeGrafter"/>
</dbReference>
<name>A0A3M9XSD5_9HYPH</name>
<keyword evidence="3" id="KW-1185">Reference proteome</keyword>
<dbReference type="InterPro" id="IPR023631">
    <property type="entry name" value="Amidase_dom"/>
</dbReference>
<dbReference type="PROSITE" id="PS51318">
    <property type="entry name" value="TAT"/>
    <property type="match status" value="1"/>
</dbReference>
<feature type="domain" description="Amidase" evidence="1">
    <location>
        <begin position="63"/>
        <end position="504"/>
    </location>
</feature>
<dbReference type="EMBL" id="QWDD01000001">
    <property type="protein sequence ID" value="RNJ51207.1"/>
    <property type="molecule type" value="Genomic_DNA"/>
</dbReference>
<dbReference type="EC" id="3.5.1.4" evidence="2"/>
<dbReference type="InterPro" id="IPR020556">
    <property type="entry name" value="Amidase_CS"/>
</dbReference>
<dbReference type="PROSITE" id="PS00571">
    <property type="entry name" value="AMIDASES"/>
    <property type="match status" value="1"/>
</dbReference>
<dbReference type="GO" id="GO:0004040">
    <property type="term" value="F:amidase activity"/>
    <property type="evidence" value="ECO:0007669"/>
    <property type="project" value="UniProtKB-EC"/>
</dbReference>
<dbReference type="Gene3D" id="3.90.1300.10">
    <property type="entry name" value="Amidase signature (AS) domain"/>
    <property type="match status" value="1"/>
</dbReference>
<organism evidence="2 3">
    <name type="scientific">Methylocystis hirsuta</name>
    <dbReference type="NCBI Taxonomy" id="369798"/>
    <lineage>
        <taxon>Bacteria</taxon>
        <taxon>Pseudomonadati</taxon>
        <taxon>Pseudomonadota</taxon>
        <taxon>Alphaproteobacteria</taxon>
        <taxon>Hyphomicrobiales</taxon>
        <taxon>Methylocystaceae</taxon>
        <taxon>Methylocystis</taxon>
    </lineage>
</organism>
<accession>A0A3M9XSD5</accession>
<evidence type="ECO:0000313" key="3">
    <source>
        <dbReference type="Proteomes" id="UP000268623"/>
    </source>
</evidence>
<dbReference type="NCBIfam" id="NF004816">
    <property type="entry name" value="PRK06170.1"/>
    <property type="match status" value="1"/>
</dbReference>
<dbReference type="AlphaFoldDB" id="A0A3M9XSD5"/>
<gene>
    <name evidence="2" type="ORF">D1O30_18005</name>
</gene>
<evidence type="ECO:0000313" key="2">
    <source>
        <dbReference type="EMBL" id="RNJ51207.1"/>
    </source>
</evidence>
<sequence length="528" mass="56318">MTGAARRDVLIGAGTTALAAATAPWSRGALAQKTHSLPASEWDYCTIKDLLAALRARKISALELTDRAIARIETADRRVNAVVARDFERARAAAKAADVALSRGGEGALLGVPMTVKESFNIAGLPTTWGDPQFKRFMPQEDALVVARLKNAGAVILGKTNVPLMLSDWQTYNDIYGTTNNPWNLRLTPGGSSGGSAAALACGFGPLSIGSDRGGSLRAPAHYCGVYAHKPTSGLVPNRGLTPPGAPPLPRHCDLGVIGPMARSAADLAFALDVIAGPDEERAGAGYRLALPSARHDKLKNFRVLVIDTHPLGRTASVVRAALGRLSERLVRAGAKLAHASPLLPDLAESARLYVRLLSAFWGADLRPSVYARLRGAAAALSPWNRSLAAERTRGAVISHRDWLAADGARSALQERWRELFREWDVVLCPAMPTPAFPHDHSPIESRRIEIDGRSYAYLDAQIVWVALATTPGLPATVAPIDRTETGLPVGVQIIGPYLEDRTTIGFAELLEREFGGFAPPPDLCAGH</sequence>
<dbReference type="PIRSF" id="PIRSF001221">
    <property type="entry name" value="Amidase_fungi"/>
    <property type="match status" value="1"/>
</dbReference>
<dbReference type="Pfam" id="PF01425">
    <property type="entry name" value="Amidase"/>
    <property type="match status" value="1"/>
</dbReference>
<dbReference type="InterPro" id="IPR052739">
    <property type="entry name" value="FAAH2"/>
</dbReference>
<dbReference type="SUPFAM" id="SSF75304">
    <property type="entry name" value="Amidase signature (AS) enzymes"/>
    <property type="match status" value="1"/>
</dbReference>
<protein>
    <submittedName>
        <fullName evidence="2">Amidase</fullName>
        <ecNumber evidence="2">3.5.1.4</ecNumber>
    </submittedName>
</protein>
<dbReference type="OrthoDB" id="9814821at2"/>
<reference evidence="2 3" key="1">
    <citation type="submission" date="2018-08" db="EMBL/GenBank/DDBJ databases">
        <title>Genome sequence of Methylocystis hirsuta CSC1, a methanotroph able to accumulate PHAs.</title>
        <authorList>
            <person name="Bordel S."/>
            <person name="Rodriguez E."/>
            <person name="Gancedo J."/>
            <person name="Munoz R."/>
        </authorList>
    </citation>
    <scope>NUCLEOTIDE SEQUENCE [LARGE SCALE GENOMIC DNA]</scope>
    <source>
        <strain evidence="2 3">CSC1</strain>
    </source>
</reference>
<proteinExistence type="predicted"/>
<keyword evidence="2" id="KW-0378">Hydrolase</keyword>
<dbReference type="Proteomes" id="UP000268623">
    <property type="component" value="Unassembled WGS sequence"/>
</dbReference>
<dbReference type="InterPro" id="IPR006311">
    <property type="entry name" value="TAT_signal"/>
</dbReference>